<evidence type="ECO:0000256" key="1">
    <source>
        <dbReference type="ARBA" id="ARBA00004123"/>
    </source>
</evidence>
<accession>A0A835F857</accession>
<keyword evidence="11" id="KW-1185">Reference proteome</keyword>
<dbReference type="AlphaFoldDB" id="A0A835F857"/>
<evidence type="ECO:0000256" key="7">
    <source>
        <dbReference type="SAM" id="MobiDB-lite"/>
    </source>
</evidence>
<evidence type="ECO:0000256" key="6">
    <source>
        <dbReference type="PROSITE-ProRule" id="PRU00042"/>
    </source>
</evidence>
<comment type="subcellular location">
    <subcellularLocation>
        <location evidence="1">Nucleus</location>
    </subcellularLocation>
</comment>
<evidence type="ECO:0000313" key="10">
    <source>
        <dbReference type="EMBL" id="KAF8730741.1"/>
    </source>
</evidence>
<keyword evidence="8" id="KW-1133">Transmembrane helix</keyword>
<evidence type="ECO:0000256" key="3">
    <source>
        <dbReference type="ARBA" id="ARBA00022771"/>
    </source>
</evidence>
<name>A0A835F857_9POAL</name>
<dbReference type="InterPro" id="IPR036236">
    <property type="entry name" value="Znf_C2H2_sf"/>
</dbReference>
<dbReference type="EMBL" id="JACEFO010001613">
    <property type="protein sequence ID" value="KAF8730741.1"/>
    <property type="molecule type" value="Genomic_DNA"/>
</dbReference>
<organism evidence="10 11">
    <name type="scientific">Digitaria exilis</name>
    <dbReference type="NCBI Taxonomy" id="1010633"/>
    <lineage>
        <taxon>Eukaryota</taxon>
        <taxon>Viridiplantae</taxon>
        <taxon>Streptophyta</taxon>
        <taxon>Embryophyta</taxon>
        <taxon>Tracheophyta</taxon>
        <taxon>Spermatophyta</taxon>
        <taxon>Magnoliopsida</taxon>
        <taxon>Liliopsida</taxon>
        <taxon>Poales</taxon>
        <taxon>Poaceae</taxon>
        <taxon>PACMAD clade</taxon>
        <taxon>Panicoideae</taxon>
        <taxon>Panicodae</taxon>
        <taxon>Paniceae</taxon>
        <taxon>Anthephorinae</taxon>
        <taxon>Digitaria</taxon>
    </lineage>
</organism>
<dbReference type="GO" id="GO:0009788">
    <property type="term" value="P:negative regulation of abscisic acid-activated signaling pathway"/>
    <property type="evidence" value="ECO:0007669"/>
    <property type="project" value="InterPro"/>
</dbReference>
<dbReference type="GO" id="GO:0008270">
    <property type="term" value="F:zinc ion binding"/>
    <property type="evidence" value="ECO:0007669"/>
    <property type="project" value="UniProtKB-KW"/>
</dbReference>
<dbReference type="PROSITE" id="PS50157">
    <property type="entry name" value="ZINC_FINGER_C2H2_2"/>
    <property type="match status" value="1"/>
</dbReference>
<feature type="domain" description="C2H2-type" evidence="9">
    <location>
        <begin position="76"/>
        <end position="103"/>
    </location>
</feature>
<keyword evidence="3 6" id="KW-0863">Zinc-finger</keyword>
<reference evidence="10" key="1">
    <citation type="submission" date="2020-07" db="EMBL/GenBank/DDBJ databases">
        <title>Genome sequence and genetic diversity analysis of an under-domesticated orphan crop, white fonio (Digitaria exilis).</title>
        <authorList>
            <person name="Bennetzen J.L."/>
            <person name="Chen S."/>
            <person name="Ma X."/>
            <person name="Wang X."/>
            <person name="Yssel A.E.J."/>
            <person name="Chaluvadi S.R."/>
            <person name="Johnson M."/>
            <person name="Gangashetty P."/>
            <person name="Hamidou F."/>
            <person name="Sanogo M.D."/>
            <person name="Zwaenepoel A."/>
            <person name="Wallace J."/>
            <person name="Van De Peer Y."/>
            <person name="Van Deynze A."/>
        </authorList>
    </citation>
    <scope>NUCLEOTIDE SEQUENCE</scope>
    <source>
        <tissue evidence="10">Leaves</tissue>
    </source>
</reference>
<keyword evidence="8" id="KW-0812">Transmembrane</keyword>
<evidence type="ECO:0000259" key="9">
    <source>
        <dbReference type="PROSITE" id="PS50157"/>
    </source>
</evidence>
<dbReference type="OrthoDB" id="1933825at2759"/>
<evidence type="ECO:0000256" key="5">
    <source>
        <dbReference type="ARBA" id="ARBA00023242"/>
    </source>
</evidence>
<dbReference type="GO" id="GO:0005634">
    <property type="term" value="C:nucleus"/>
    <property type="evidence" value="ECO:0007669"/>
    <property type="project" value="UniProtKB-SubCell"/>
</dbReference>
<keyword evidence="8" id="KW-0472">Membrane</keyword>
<feature type="transmembrane region" description="Helical" evidence="8">
    <location>
        <begin position="7"/>
        <end position="29"/>
    </location>
</feature>
<feature type="compositionally biased region" description="Basic and acidic residues" evidence="7">
    <location>
        <begin position="153"/>
        <end position="168"/>
    </location>
</feature>
<feature type="compositionally biased region" description="Basic and acidic residues" evidence="7">
    <location>
        <begin position="130"/>
        <end position="142"/>
    </location>
</feature>
<keyword evidence="2" id="KW-0479">Metal-binding</keyword>
<keyword evidence="5" id="KW-0539">Nucleus</keyword>
<sequence length="168" mass="18853">MKHLGYIFYRWVAFGIGTVQQHFILLLAFEVPLSSCHISLDTLDPISEGIGAKTHMDLNLSLRPSLELEMEPQGYFSCSYCDKKFYTSQALGGHQNAHKLERSIAKRSRELAIARRNAIQGGDSGSEVEEAARRGMDHDTKPRSSHQIMASPEARHDPTEEIDLSLKL</sequence>
<comment type="caution">
    <text evidence="10">The sequence shown here is derived from an EMBL/GenBank/DDBJ whole genome shotgun (WGS) entry which is preliminary data.</text>
</comment>
<evidence type="ECO:0000313" key="11">
    <source>
        <dbReference type="Proteomes" id="UP000636709"/>
    </source>
</evidence>
<feature type="region of interest" description="Disordered" evidence="7">
    <location>
        <begin position="118"/>
        <end position="168"/>
    </location>
</feature>
<keyword evidence="4" id="KW-0862">Zinc</keyword>
<dbReference type="PROSITE" id="PS00028">
    <property type="entry name" value="ZINC_FINGER_C2H2_1"/>
    <property type="match status" value="1"/>
</dbReference>
<dbReference type="Proteomes" id="UP000636709">
    <property type="component" value="Unassembled WGS sequence"/>
</dbReference>
<dbReference type="SUPFAM" id="SSF57667">
    <property type="entry name" value="beta-beta-alpha zinc fingers"/>
    <property type="match status" value="1"/>
</dbReference>
<gene>
    <name evidence="10" type="ORF">HU200_016603</name>
</gene>
<evidence type="ECO:0000256" key="4">
    <source>
        <dbReference type="ARBA" id="ARBA00022833"/>
    </source>
</evidence>
<evidence type="ECO:0000256" key="8">
    <source>
        <dbReference type="SAM" id="Phobius"/>
    </source>
</evidence>
<dbReference type="InterPro" id="IPR044246">
    <property type="entry name" value="ZFP3-like"/>
</dbReference>
<dbReference type="InterPro" id="IPR013087">
    <property type="entry name" value="Znf_C2H2_type"/>
</dbReference>
<dbReference type="PANTHER" id="PTHR47287">
    <property type="entry name" value="C2H2 AND C2HC ZINC FINGERS SUPERFAMILY PROTEIN"/>
    <property type="match status" value="1"/>
</dbReference>
<dbReference type="PANTHER" id="PTHR47287:SF15">
    <property type="entry name" value="ZINC FINGER PROTEIN 3-LIKE"/>
    <property type="match status" value="1"/>
</dbReference>
<protein>
    <recommendedName>
        <fullName evidence="9">C2H2-type domain-containing protein</fullName>
    </recommendedName>
</protein>
<evidence type="ECO:0000256" key="2">
    <source>
        <dbReference type="ARBA" id="ARBA00022723"/>
    </source>
</evidence>
<dbReference type="Gene3D" id="3.30.160.60">
    <property type="entry name" value="Classic Zinc Finger"/>
    <property type="match status" value="1"/>
</dbReference>
<proteinExistence type="predicted"/>